<dbReference type="AlphaFoldDB" id="A0AAV0E4H5"/>
<keyword evidence="3 14" id="KW-0813">Transport</keyword>
<evidence type="ECO:0000256" key="13">
    <source>
        <dbReference type="PROSITE-ProRule" id="PRU00023"/>
    </source>
</evidence>
<evidence type="ECO:0000256" key="2">
    <source>
        <dbReference type="ARBA" id="ARBA00007929"/>
    </source>
</evidence>
<evidence type="ECO:0000256" key="7">
    <source>
        <dbReference type="ARBA" id="ARBA00022882"/>
    </source>
</evidence>
<dbReference type="Pfam" id="PF00027">
    <property type="entry name" value="cNMP_binding"/>
    <property type="match status" value="1"/>
</dbReference>
<evidence type="ECO:0000256" key="10">
    <source>
        <dbReference type="ARBA" id="ARBA00023065"/>
    </source>
</evidence>
<evidence type="ECO:0000256" key="5">
    <source>
        <dbReference type="ARBA" id="ARBA00022692"/>
    </source>
</evidence>
<dbReference type="SUPFAM" id="SSF81324">
    <property type="entry name" value="Voltage-gated potassium channels"/>
    <property type="match status" value="1"/>
</dbReference>
<feature type="repeat" description="ANK" evidence="13">
    <location>
        <begin position="655"/>
        <end position="687"/>
    </location>
</feature>
<evidence type="ECO:0000256" key="12">
    <source>
        <dbReference type="ARBA" id="ARBA00023303"/>
    </source>
</evidence>
<dbReference type="Gene3D" id="2.60.120.10">
    <property type="entry name" value="Jelly Rolls"/>
    <property type="match status" value="1"/>
</dbReference>
<dbReference type="SUPFAM" id="SSF48403">
    <property type="entry name" value="Ankyrin repeat"/>
    <property type="match status" value="1"/>
</dbReference>
<keyword evidence="11 14" id="KW-0472">Membrane</keyword>
<evidence type="ECO:0000256" key="9">
    <source>
        <dbReference type="ARBA" id="ARBA00022989"/>
    </source>
</evidence>
<evidence type="ECO:0000256" key="6">
    <source>
        <dbReference type="ARBA" id="ARBA00022826"/>
    </source>
</evidence>
<dbReference type="InterPro" id="IPR036770">
    <property type="entry name" value="Ankyrin_rpt-contain_sf"/>
</dbReference>
<keyword evidence="4 14" id="KW-0633">Potassium transport</keyword>
<dbReference type="Pfam" id="PF11834">
    <property type="entry name" value="KHA"/>
    <property type="match status" value="1"/>
</dbReference>
<feature type="domain" description="Cyclic nucleotide-binding" evidence="15">
    <location>
        <begin position="380"/>
        <end position="500"/>
    </location>
</feature>
<feature type="transmembrane region" description="Helical" evidence="14">
    <location>
        <begin position="206"/>
        <end position="225"/>
    </location>
</feature>
<name>A0AAV0E4H5_9ASTE</name>
<feature type="transmembrane region" description="Helical" evidence="14">
    <location>
        <begin position="246"/>
        <end position="266"/>
    </location>
</feature>
<evidence type="ECO:0000256" key="11">
    <source>
        <dbReference type="ARBA" id="ARBA00023136"/>
    </source>
</evidence>
<comment type="subunit">
    <text evidence="14">The potassium channel is composed of a homo- or heterotetrameric complex of pore-forming subunits.</text>
</comment>
<dbReference type="Pfam" id="PF00520">
    <property type="entry name" value="Ion_trans"/>
    <property type="match status" value="1"/>
</dbReference>
<feature type="transmembrane region" description="Helical" evidence="14">
    <location>
        <begin position="96"/>
        <end position="118"/>
    </location>
</feature>
<comment type="similarity">
    <text evidence="2 14">Belongs to the potassium channel family. Plant (TC 1.A.1.4) subfamily.</text>
</comment>
<dbReference type="InterPro" id="IPR003938">
    <property type="entry name" value="K_chnl_volt-dep_EAG/ELK/ERG"/>
</dbReference>
<dbReference type="InterPro" id="IPR045319">
    <property type="entry name" value="KAT/AKT"/>
</dbReference>
<evidence type="ECO:0000256" key="3">
    <source>
        <dbReference type="ARBA" id="ARBA00022448"/>
    </source>
</evidence>
<dbReference type="InterPro" id="IPR014710">
    <property type="entry name" value="RmlC-like_jellyroll"/>
</dbReference>
<evidence type="ECO:0000259" key="16">
    <source>
        <dbReference type="PROSITE" id="PS51490"/>
    </source>
</evidence>
<keyword evidence="18" id="KW-1185">Reference proteome</keyword>
<gene>
    <name evidence="17" type="ORF">CEPIT_LOCUS21587</name>
</gene>
<feature type="domain" description="KHA" evidence="16">
    <location>
        <begin position="720"/>
        <end position="797"/>
    </location>
</feature>
<keyword evidence="8 14" id="KW-0630">Potassium</keyword>
<evidence type="ECO:0000256" key="4">
    <source>
        <dbReference type="ARBA" id="ARBA00022538"/>
    </source>
</evidence>
<dbReference type="Pfam" id="PF12796">
    <property type="entry name" value="Ank_2"/>
    <property type="match status" value="1"/>
</dbReference>
<dbReference type="Pfam" id="PF13637">
    <property type="entry name" value="Ank_4"/>
    <property type="match status" value="1"/>
</dbReference>
<dbReference type="PANTHER" id="PTHR45743">
    <property type="entry name" value="POTASSIUM CHANNEL AKT1"/>
    <property type="match status" value="1"/>
</dbReference>
<dbReference type="Gene3D" id="1.10.287.70">
    <property type="match status" value="1"/>
</dbReference>
<dbReference type="InterPro" id="IPR021789">
    <property type="entry name" value="KHA_dom"/>
</dbReference>
<feature type="repeat" description="ANK" evidence="13">
    <location>
        <begin position="557"/>
        <end position="589"/>
    </location>
</feature>
<keyword evidence="5 14" id="KW-0812">Transmembrane</keyword>
<proteinExistence type="inferred from homology"/>
<dbReference type="SMART" id="SM00100">
    <property type="entry name" value="cNMP"/>
    <property type="match status" value="1"/>
</dbReference>
<comment type="domain">
    <text evidence="14">The KHA domain (rich in hydrophobic and acidic residues) present in the C-terminal part is likely to be important for tetramerization.</text>
</comment>
<comment type="caution">
    <text evidence="14">Lacks conserved residue(s) required for the propagation of feature annotation.</text>
</comment>
<comment type="function">
    <text evidence="14">Potassium channel.</text>
</comment>
<dbReference type="InterPro" id="IPR002110">
    <property type="entry name" value="Ankyrin_rpt"/>
</dbReference>
<protein>
    <recommendedName>
        <fullName evidence="14">Potassium channel</fullName>
    </recommendedName>
</protein>
<comment type="caution">
    <text evidence="17">The sequence shown here is derived from an EMBL/GenBank/DDBJ whole genome shotgun (WGS) entry which is preliminary data.</text>
</comment>
<dbReference type="PROSITE" id="PS50042">
    <property type="entry name" value="CNMP_BINDING_3"/>
    <property type="match status" value="1"/>
</dbReference>
<keyword evidence="6 14" id="KW-0631">Potassium channel</keyword>
<evidence type="ECO:0000313" key="18">
    <source>
        <dbReference type="Proteomes" id="UP001152523"/>
    </source>
</evidence>
<evidence type="ECO:0000256" key="14">
    <source>
        <dbReference type="RuleBase" id="RU369015"/>
    </source>
</evidence>
<dbReference type="FunFam" id="1.10.287.70:FF:000123">
    <property type="entry name" value="Potassium channel KAT3"/>
    <property type="match status" value="1"/>
</dbReference>
<dbReference type="PROSITE" id="PS50297">
    <property type="entry name" value="ANK_REP_REGION"/>
    <property type="match status" value="2"/>
</dbReference>
<dbReference type="PROSITE" id="PS51490">
    <property type="entry name" value="KHA"/>
    <property type="match status" value="1"/>
</dbReference>
<evidence type="ECO:0000313" key="17">
    <source>
        <dbReference type="EMBL" id="CAH9116733.1"/>
    </source>
</evidence>
<dbReference type="Gene3D" id="1.25.40.20">
    <property type="entry name" value="Ankyrin repeat-containing domain"/>
    <property type="match status" value="1"/>
</dbReference>
<dbReference type="FunFam" id="2.60.120.10:FF:000074">
    <property type="entry name" value="Potassium channel KAT2"/>
    <property type="match status" value="1"/>
</dbReference>
<keyword evidence="13" id="KW-0040">ANK repeat</keyword>
<dbReference type="CDD" id="cd00038">
    <property type="entry name" value="CAP_ED"/>
    <property type="match status" value="1"/>
</dbReference>
<organism evidence="17 18">
    <name type="scientific">Cuscuta epithymum</name>
    <dbReference type="NCBI Taxonomy" id="186058"/>
    <lineage>
        <taxon>Eukaryota</taxon>
        <taxon>Viridiplantae</taxon>
        <taxon>Streptophyta</taxon>
        <taxon>Embryophyta</taxon>
        <taxon>Tracheophyta</taxon>
        <taxon>Spermatophyta</taxon>
        <taxon>Magnoliopsida</taxon>
        <taxon>eudicotyledons</taxon>
        <taxon>Gunneridae</taxon>
        <taxon>Pentapetalae</taxon>
        <taxon>asterids</taxon>
        <taxon>lamiids</taxon>
        <taxon>Solanales</taxon>
        <taxon>Convolvulaceae</taxon>
        <taxon>Cuscuteae</taxon>
        <taxon>Cuscuta</taxon>
        <taxon>Cuscuta subgen. Cuscuta</taxon>
    </lineage>
</organism>
<dbReference type="Proteomes" id="UP001152523">
    <property type="component" value="Unassembled WGS sequence"/>
</dbReference>
<keyword evidence="9 14" id="KW-1133">Transmembrane helix</keyword>
<dbReference type="EMBL" id="CAMAPF010000292">
    <property type="protein sequence ID" value="CAH9116733.1"/>
    <property type="molecule type" value="Genomic_DNA"/>
</dbReference>
<comment type="domain">
    <text evidence="14">The segment S4 is probably the voltage-sensor and is characterized by a series of positively charged amino acids. The pore-forming region H5 is enclosed by the transmembrane segments S5 and S6 in the Shaker-type (1P/6TM) and contains the GYGD signature motif which seems to be involved in potassium selectivity.</text>
</comment>
<dbReference type="InterPro" id="IPR000595">
    <property type="entry name" value="cNMP-bd_dom"/>
</dbReference>
<sequence length="797" mass="90793">MMKRGDDHQSVVDEDFSLGKLSKYILPPLGSSQITLQPSPAIKLISPMDSRYRCWEAWMVGLVAYSAWVCPFEIAFLGNGTNNRQLYVVDNLVDLFFAVDIVLTFFVAYIDNTTHLLVRHPTKIATRSVLPFSHKYLSTWFLMDVASTIPFELVTSFFVTGKNQLGICYSVIGMLRLWRLRRVSSFLTRLEKDIRFNYFWVRCGRLLFVTLLMVHCAGCLYYFLADRYPHQGRNWLGSFNLKDESLTIRYISALYWSITTMTTVGYGDVHAVNTLEMIFIILYLLFNLGLTSYIIGNMTNLVVEGTRRTMEFRNNIEEASNFVGRNHLPARLKEQILGFMCLRFRAERLNQQTLIEQLPKTICKSISQHLFLPTVERVYLFKGVSRDTLLLLVADMKAEYIPPREDVIMKNESCDDVYIIVSGEVDMIEGEMENEKLVWSLKSGDMFGDIGAFCCDNPPSFTYRTKSLSQLLKLKTATLIQVMQIKVEDNITIIKNFLQHHKLLRDLNPDDLFIDIGREDKDPNNFINLFTVVATGNATFLDELLKSGMDANIRDSKGKTLLHIAASKGYEECVRVLHKHGCNIHLKDVEGNTALWDAITANQHSTFSILYHWASSTSDPYVAGDLLCKAAKMGDSSAMQRLLKHGLHVDSRGSDGMTAMQVSMAENNASMIKLLIMNGAEIDDLTSHMFIMPDIMNGAVISRWPKEEHNKIFMQQCCIRVSVYRGHPKMRRETHCSESGRLIKLPNTIAELKIIAGEKFGFDATNAFLTDEEGTIIDSIDVIRDNEKLFIVLDSYI</sequence>
<evidence type="ECO:0000259" key="15">
    <source>
        <dbReference type="PROSITE" id="PS50042"/>
    </source>
</evidence>
<dbReference type="GO" id="GO:0034702">
    <property type="term" value="C:monoatomic ion channel complex"/>
    <property type="evidence" value="ECO:0007669"/>
    <property type="project" value="UniProtKB-KW"/>
</dbReference>
<dbReference type="PRINTS" id="PR01463">
    <property type="entry name" value="EAGCHANLFMLY"/>
</dbReference>
<dbReference type="InterPro" id="IPR005821">
    <property type="entry name" value="Ion_trans_dom"/>
</dbReference>
<keyword evidence="7 14" id="KW-0851">Voltage-gated channel</keyword>
<comment type="subcellular location">
    <subcellularLocation>
        <location evidence="1 14">Membrane</location>
        <topology evidence="1 14">Multi-pass membrane protein</topology>
    </subcellularLocation>
</comment>
<evidence type="ECO:0000256" key="1">
    <source>
        <dbReference type="ARBA" id="ARBA00004141"/>
    </source>
</evidence>
<dbReference type="InterPro" id="IPR018490">
    <property type="entry name" value="cNMP-bd_dom_sf"/>
</dbReference>
<dbReference type="GO" id="GO:0005249">
    <property type="term" value="F:voltage-gated potassium channel activity"/>
    <property type="evidence" value="ECO:0007669"/>
    <property type="project" value="UniProtKB-UniRule"/>
</dbReference>
<feature type="transmembrane region" description="Helical" evidence="14">
    <location>
        <begin position="278"/>
        <end position="303"/>
    </location>
</feature>
<feature type="transmembrane region" description="Helical" evidence="14">
    <location>
        <begin position="57"/>
        <end position="76"/>
    </location>
</feature>
<dbReference type="PANTHER" id="PTHR45743:SF21">
    <property type="entry name" value="POTASSIUM CHANNEL AKT2_3"/>
    <property type="match status" value="1"/>
</dbReference>
<keyword evidence="10 14" id="KW-0406">Ion transport</keyword>
<dbReference type="SUPFAM" id="SSF51206">
    <property type="entry name" value="cAMP-binding domain-like"/>
    <property type="match status" value="1"/>
</dbReference>
<dbReference type="SMART" id="SM00248">
    <property type="entry name" value="ANK"/>
    <property type="match status" value="3"/>
</dbReference>
<keyword evidence="12 14" id="KW-0407">Ion channel</keyword>
<dbReference type="PROSITE" id="PS50088">
    <property type="entry name" value="ANK_REPEAT"/>
    <property type="match status" value="2"/>
</dbReference>
<reference evidence="17" key="1">
    <citation type="submission" date="2022-07" db="EMBL/GenBank/DDBJ databases">
        <authorList>
            <person name="Macas J."/>
            <person name="Novak P."/>
            <person name="Neumann P."/>
        </authorList>
    </citation>
    <scope>NUCLEOTIDE SEQUENCE</scope>
</reference>
<evidence type="ECO:0000256" key="8">
    <source>
        <dbReference type="ARBA" id="ARBA00022958"/>
    </source>
</evidence>
<accession>A0AAV0E4H5</accession>